<feature type="transmembrane region" description="Helical" evidence="5">
    <location>
        <begin position="431"/>
        <end position="454"/>
    </location>
</feature>
<dbReference type="InterPro" id="IPR007016">
    <property type="entry name" value="O-antigen_ligase-rel_domated"/>
</dbReference>
<feature type="transmembrane region" description="Helical" evidence="5">
    <location>
        <begin position="163"/>
        <end position="186"/>
    </location>
</feature>
<evidence type="ECO:0000313" key="8">
    <source>
        <dbReference type="Proteomes" id="UP000606396"/>
    </source>
</evidence>
<feature type="transmembrane region" description="Helical" evidence="5">
    <location>
        <begin position="114"/>
        <end position="133"/>
    </location>
</feature>
<feature type="transmembrane region" description="Helical" evidence="5">
    <location>
        <begin position="58"/>
        <end position="77"/>
    </location>
</feature>
<keyword evidence="3 5" id="KW-1133">Transmembrane helix</keyword>
<feature type="transmembrane region" description="Helical" evidence="5">
    <location>
        <begin position="275"/>
        <end position="292"/>
    </location>
</feature>
<proteinExistence type="predicted"/>
<evidence type="ECO:0000256" key="3">
    <source>
        <dbReference type="ARBA" id="ARBA00022989"/>
    </source>
</evidence>
<dbReference type="Proteomes" id="UP000606396">
    <property type="component" value="Unassembled WGS sequence"/>
</dbReference>
<evidence type="ECO:0000256" key="4">
    <source>
        <dbReference type="ARBA" id="ARBA00023136"/>
    </source>
</evidence>
<feature type="transmembrane region" description="Helical" evidence="5">
    <location>
        <begin position="83"/>
        <end position="102"/>
    </location>
</feature>
<dbReference type="PANTHER" id="PTHR37422">
    <property type="entry name" value="TEICHURONIC ACID BIOSYNTHESIS PROTEIN TUAE"/>
    <property type="match status" value="1"/>
</dbReference>
<dbReference type="GO" id="GO:0016874">
    <property type="term" value="F:ligase activity"/>
    <property type="evidence" value="ECO:0007669"/>
    <property type="project" value="UniProtKB-KW"/>
</dbReference>
<organism evidence="7 8">
    <name type="scientific">Nostoc punctiforme FACHB-252</name>
    <dbReference type="NCBI Taxonomy" id="1357509"/>
    <lineage>
        <taxon>Bacteria</taxon>
        <taxon>Bacillati</taxon>
        <taxon>Cyanobacteriota</taxon>
        <taxon>Cyanophyceae</taxon>
        <taxon>Nostocales</taxon>
        <taxon>Nostocaceae</taxon>
        <taxon>Nostoc</taxon>
    </lineage>
</organism>
<feature type="transmembrane region" description="Helical" evidence="5">
    <location>
        <begin position="299"/>
        <end position="320"/>
    </location>
</feature>
<reference evidence="7 8" key="1">
    <citation type="journal article" date="2020" name="ISME J.">
        <title>Comparative genomics reveals insights into cyanobacterial evolution and habitat adaptation.</title>
        <authorList>
            <person name="Chen M.Y."/>
            <person name="Teng W.K."/>
            <person name="Zhao L."/>
            <person name="Hu C.X."/>
            <person name="Zhou Y.K."/>
            <person name="Han B.P."/>
            <person name="Song L.R."/>
            <person name="Shu W.S."/>
        </authorList>
    </citation>
    <scope>NUCLEOTIDE SEQUENCE [LARGE SCALE GENOMIC DNA]</scope>
    <source>
        <strain evidence="7 8">FACHB-252</strain>
    </source>
</reference>
<accession>A0ABR8H3U7</accession>
<dbReference type="Pfam" id="PF04932">
    <property type="entry name" value="Wzy_C"/>
    <property type="match status" value="1"/>
</dbReference>
<dbReference type="InterPro" id="IPR051533">
    <property type="entry name" value="WaaL-like"/>
</dbReference>
<evidence type="ECO:0000259" key="6">
    <source>
        <dbReference type="Pfam" id="PF04932"/>
    </source>
</evidence>
<keyword evidence="4 5" id="KW-0472">Membrane</keyword>
<feature type="transmembrane region" description="Helical" evidence="5">
    <location>
        <begin position="20"/>
        <end position="46"/>
    </location>
</feature>
<sequence length="485" mass="55053">MLGASLNKAFYHFNCRWNYSLLALLIYPLSPFVGAVTVVLVSFITWMKQYRQISRRPLNWGFALLSLLLIVSCGFAQNKIEAFLGLFNFLPFFLVFAAFSTLIQTTFQLRQMAWALVIGSMPVTILGLGQLFLGWNFKLKILWIVLEWTIAPGGNPPGRIASLFLHANTFAAYLVIVFIVSLGLWLEQWKLGMGRRQGGQGSHFSLRSSERRFPPLRLLSLSTPSPLSPTLRVRASVSQREDKATSHHSPLPFIFLTIVVIMNFITLIFTNSRNGWAIAIFTCLAYALYQGWRILVGGVVGIVTSVLLAAFAPSAIAQFFRQYVPAFFWARLNDDLYPDRPVALMRKTQWEFAWSLAWQHPWTGWGLRSFTALYKAQMQIKLGHPHNLFLMLSAETGFIATFVFCSLLGWILITGVQLLRNSKHIDTGDRLLIFSYLLTFVGWILLNTVDVTLFDFRLNTLSWLILAATCGVVNHYQQQEKLTSD</sequence>
<evidence type="ECO:0000256" key="2">
    <source>
        <dbReference type="ARBA" id="ARBA00022692"/>
    </source>
</evidence>
<keyword evidence="7" id="KW-0436">Ligase</keyword>
<feature type="transmembrane region" description="Helical" evidence="5">
    <location>
        <begin position="398"/>
        <end position="419"/>
    </location>
</feature>
<protein>
    <submittedName>
        <fullName evidence="7">O-antigen ligase family protein</fullName>
    </submittedName>
</protein>
<feature type="transmembrane region" description="Helical" evidence="5">
    <location>
        <begin position="250"/>
        <end position="269"/>
    </location>
</feature>
<evidence type="ECO:0000313" key="7">
    <source>
        <dbReference type="EMBL" id="MBD2610383.1"/>
    </source>
</evidence>
<dbReference type="EMBL" id="JACJTC010000002">
    <property type="protein sequence ID" value="MBD2610383.1"/>
    <property type="molecule type" value="Genomic_DNA"/>
</dbReference>
<keyword evidence="2 5" id="KW-0812">Transmembrane</keyword>
<evidence type="ECO:0000256" key="5">
    <source>
        <dbReference type="SAM" id="Phobius"/>
    </source>
</evidence>
<comment type="caution">
    <text evidence="7">The sequence shown here is derived from an EMBL/GenBank/DDBJ whole genome shotgun (WGS) entry which is preliminary data.</text>
</comment>
<keyword evidence="8" id="KW-1185">Reference proteome</keyword>
<comment type="subcellular location">
    <subcellularLocation>
        <location evidence="1">Membrane</location>
        <topology evidence="1">Multi-pass membrane protein</topology>
    </subcellularLocation>
</comment>
<name>A0ABR8H3U7_NOSPU</name>
<dbReference type="PANTHER" id="PTHR37422:SF13">
    <property type="entry name" value="LIPOPOLYSACCHARIDE BIOSYNTHESIS PROTEIN PA4999-RELATED"/>
    <property type="match status" value="1"/>
</dbReference>
<gene>
    <name evidence="7" type="ORF">H6G94_03680</name>
</gene>
<feature type="domain" description="O-antigen ligase-related" evidence="6">
    <location>
        <begin position="259"/>
        <end position="405"/>
    </location>
</feature>
<evidence type="ECO:0000256" key="1">
    <source>
        <dbReference type="ARBA" id="ARBA00004141"/>
    </source>
</evidence>
<dbReference type="RefSeq" id="WP_190948372.1">
    <property type="nucleotide sequence ID" value="NZ_JACJTC010000002.1"/>
</dbReference>